<sequence>MLTCFYVVVIKAVAPCEAGARAAALGVEVSLAATILKAQSLTLSRAELGSSLTILGKGPGTCCPPWGDASTGATSLITLPQESSSSDPSCRTVS</sequence>
<accession>A0ABR1UYQ8</accession>
<gene>
    <name evidence="1" type="ORF">PG996_008484</name>
</gene>
<evidence type="ECO:0008006" key="3">
    <source>
        <dbReference type="Google" id="ProtNLM"/>
    </source>
</evidence>
<dbReference type="EMBL" id="JAQQWM010000005">
    <property type="protein sequence ID" value="KAK8063832.1"/>
    <property type="molecule type" value="Genomic_DNA"/>
</dbReference>
<protein>
    <recommendedName>
        <fullName evidence="3">Secreted protein</fullName>
    </recommendedName>
</protein>
<comment type="caution">
    <text evidence="1">The sequence shown here is derived from an EMBL/GenBank/DDBJ whole genome shotgun (WGS) entry which is preliminary data.</text>
</comment>
<evidence type="ECO:0000313" key="2">
    <source>
        <dbReference type="Proteomes" id="UP001446871"/>
    </source>
</evidence>
<evidence type="ECO:0000313" key="1">
    <source>
        <dbReference type="EMBL" id="KAK8063832.1"/>
    </source>
</evidence>
<proteinExistence type="predicted"/>
<dbReference type="Proteomes" id="UP001446871">
    <property type="component" value="Unassembled WGS sequence"/>
</dbReference>
<organism evidence="1 2">
    <name type="scientific">Apiospora saccharicola</name>
    <dbReference type="NCBI Taxonomy" id="335842"/>
    <lineage>
        <taxon>Eukaryota</taxon>
        <taxon>Fungi</taxon>
        <taxon>Dikarya</taxon>
        <taxon>Ascomycota</taxon>
        <taxon>Pezizomycotina</taxon>
        <taxon>Sordariomycetes</taxon>
        <taxon>Xylariomycetidae</taxon>
        <taxon>Amphisphaeriales</taxon>
        <taxon>Apiosporaceae</taxon>
        <taxon>Apiospora</taxon>
    </lineage>
</organism>
<reference evidence="1 2" key="1">
    <citation type="submission" date="2023-01" db="EMBL/GenBank/DDBJ databases">
        <title>Analysis of 21 Apiospora genomes using comparative genomics revels a genus with tremendous synthesis potential of carbohydrate active enzymes and secondary metabolites.</title>
        <authorList>
            <person name="Sorensen T."/>
        </authorList>
    </citation>
    <scope>NUCLEOTIDE SEQUENCE [LARGE SCALE GENOMIC DNA]</scope>
    <source>
        <strain evidence="1 2">CBS 83171</strain>
    </source>
</reference>
<keyword evidence="2" id="KW-1185">Reference proteome</keyword>
<name>A0ABR1UYQ8_9PEZI</name>